<dbReference type="InterPro" id="IPR043502">
    <property type="entry name" value="DNA/RNA_pol_sf"/>
</dbReference>
<organism evidence="2">
    <name type="scientific">Proschkinia sp. SZCZR1824</name>
    <dbReference type="NCBI Taxonomy" id="2588390"/>
    <lineage>
        <taxon>Eukaryota</taxon>
        <taxon>Sar</taxon>
        <taxon>Stramenopiles</taxon>
        <taxon>Ochrophyta</taxon>
        <taxon>Bacillariophyta</taxon>
        <taxon>Bacillariophyceae</taxon>
        <taxon>Bacillariophycidae</taxon>
        <taxon>Naviculales</taxon>
        <taxon>Proschkiniaceae</taxon>
        <taxon>Proschkinia</taxon>
    </lineage>
</organism>
<sequence length="1002" mass="116538">MIKTPKVLAYKNNPKLRGWCEVFISLRTGTSLKWLYMSRCWHKNGMQVCDNTSASQILSFRVVSYPNPQLKNLSLINKSFTSSYILKPVGSTYKFKIVVRNFSVRTNLKDRYNQFERKSAREITVEGRSIEMLIEKIRSSDASLMNLYNNPKSLKNLFSLQCLRDIEEIISDYNLLVTKIVIVYLNKGVRITQKNLPNDIVRLQCLLMESFSIAVYVVNYIKVSPGGNTAGTDLVRFKKKSEFLKAIQDTRLKNSRYEFSSKNIKVKKDLPKFILDNLAEDSKLAELQADEFNLKLQIDLIKKVNIKSIRKNYKSKSVKRVWIPKSNGKYRPLGIPALRDRILQKIFQLVILPIAEYQADSNSFGFREHRSPHQAIAIIADSVIRYSKINQPNERSVPSKVSADIYKKTPKLKFRIKGGNISGFRKSKRKYQKSYYVFSPKEFKKKTSLQYTPYVKYLNVDIVGCFDNIAHSSILEFTPIADKYLFLLKAWLKVPVVGPEAIDSKKIIQFIPKAGVPQGSIIGPIICNIVLDGLEQVLYKVCLENPYYDLNSNQQLFAKNKIGIENLNVKRETNVTCIRFADDIFIFGLVNKTILEKIEINLVEFLKSRGLSLTKPTGNVKVFCPGNSFKYLGFEFCFPDYKRSLKKLNNGRFTKYRWDITSMCNHRISAYHRSNPYIRIISEKLALIKDKARKLFVRSLASEPLNAIINRNNSLIRGVCNYYSISRECRLQLDALEPYFYRKLWKVVKQKFGSKPKKISFIKSQFIRKGRFVYKRAIQLKPCDIKPYSLLNIFWLRTPQKILDLNICIDKEKIETFNRKKRIGINLNPLNYYNDYDKQELHDMLIEHQDGLCPICLEELKHTSAKELDHDPSIYKLRENVLGQLIEKLKLPTGSANILVVYKKLLKLPEIDVENAIMRELRSNLFLRSVHTKCHKTIDRDLGLKEKAWRKEIRKGTNKELCRDIVKFHDNIKAVIKRHKKLSRAQIMEISSKRKSLYNNIH</sequence>
<dbReference type="PANTHER" id="PTHR34047">
    <property type="entry name" value="NUCLEAR INTRON MATURASE 1, MITOCHONDRIAL-RELATED"/>
    <property type="match status" value="1"/>
</dbReference>
<protein>
    <recommendedName>
        <fullName evidence="1">Reverse transcriptase domain-containing protein</fullName>
    </recommendedName>
</protein>
<dbReference type="InterPro" id="IPR013597">
    <property type="entry name" value="Mat_intron_G2"/>
</dbReference>
<geneLocation type="mitochondrion" evidence="2"/>
<name>A0A4Y5SE19_9STRA</name>
<evidence type="ECO:0000259" key="1">
    <source>
        <dbReference type="PROSITE" id="PS50878"/>
    </source>
</evidence>
<accession>A0A4Y5SE19</accession>
<gene>
    <name evidence="2" type="primary">orf1002</name>
</gene>
<dbReference type="InterPro" id="IPR000477">
    <property type="entry name" value="RT_dom"/>
</dbReference>
<dbReference type="Pfam" id="PF08388">
    <property type="entry name" value="GIIM"/>
    <property type="match status" value="1"/>
</dbReference>
<reference evidence="2" key="1">
    <citation type="journal article" date="2019" name="Mitochondrial DNA Part B Resour">
        <title>Complete mitochondrial genome of a rare diatom (Bacillariophyta) Proschkinia and its phylogenetic and taxonomic implications.</title>
        <authorList>
            <person name="Gastineau R."/>
            <person name="Kim S.-Y."/>
            <person name="Lemieux C."/>
            <person name="Turmel M."/>
            <person name="Witkowski A."/>
            <person name="Park J.-G."/>
            <person name="Kim B.-S."/>
            <person name="Mann D.G."/>
            <person name="Theriot E.C."/>
        </authorList>
    </citation>
    <scope>NUCLEOTIDE SEQUENCE</scope>
</reference>
<dbReference type="EMBL" id="MH800316">
    <property type="protein sequence ID" value="QDA21772.1"/>
    <property type="molecule type" value="Genomic_DNA"/>
</dbReference>
<keyword evidence="2" id="KW-0496">Mitochondrion</keyword>
<dbReference type="Pfam" id="PF00078">
    <property type="entry name" value="RVT_1"/>
    <property type="match status" value="1"/>
</dbReference>
<proteinExistence type="predicted"/>
<dbReference type="AlphaFoldDB" id="A0A4Y5SE19"/>
<evidence type="ECO:0000313" key="2">
    <source>
        <dbReference type="EMBL" id="QDA21772.1"/>
    </source>
</evidence>
<dbReference type="PROSITE" id="PS50878">
    <property type="entry name" value="RT_POL"/>
    <property type="match status" value="1"/>
</dbReference>
<dbReference type="InterPro" id="IPR051083">
    <property type="entry name" value="GrpII_Intron_Splice-Mob/Def"/>
</dbReference>
<dbReference type="SUPFAM" id="SSF56672">
    <property type="entry name" value="DNA/RNA polymerases"/>
    <property type="match status" value="1"/>
</dbReference>
<dbReference type="CDD" id="cd01651">
    <property type="entry name" value="RT_G2_intron"/>
    <property type="match status" value="1"/>
</dbReference>
<dbReference type="PANTHER" id="PTHR34047:SF8">
    <property type="entry name" value="PROTEIN YKFC"/>
    <property type="match status" value="1"/>
</dbReference>
<feature type="domain" description="Reverse transcriptase" evidence="1">
    <location>
        <begin position="304"/>
        <end position="636"/>
    </location>
</feature>